<accession>A0A6H0XIZ1</accession>
<gene>
    <name evidence="2" type="ORF">AMS68_000017</name>
</gene>
<reference evidence="2 3" key="1">
    <citation type="journal article" date="2016" name="Sci. Rep.">
        <title>Peltaster fructicola genome reveals evolution from an invasive phytopathogen to an ectophytic parasite.</title>
        <authorList>
            <person name="Xu C."/>
            <person name="Chen H."/>
            <person name="Gleason M.L."/>
            <person name="Xu J.R."/>
            <person name="Liu H."/>
            <person name="Zhang R."/>
            <person name="Sun G."/>
        </authorList>
    </citation>
    <scope>NUCLEOTIDE SEQUENCE [LARGE SCALE GENOMIC DNA]</scope>
    <source>
        <strain evidence="2 3">LNHT1506</strain>
    </source>
</reference>
<dbReference type="AlphaFoldDB" id="A0A6H0XIZ1"/>
<evidence type="ECO:0000313" key="2">
    <source>
        <dbReference type="EMBL" id="QIW94499.1"/>
    </source>
</evidence>
<dbReference type="PANTHER" id="PTHR24148:SF73">
    <property type="entry name" value="HET DOMAIN PROTEIN (AFU_ORTHOLOGUE AFUA_8G01020)"/>
    <property type="match status" value="1"/>
</dbReference>
<dbReference type="PANTHER" id="PTHR24148">
    <property type="entry name" value="ANKYRIN REPEAT DOMAIN-CONTAINING PROTEIN 39 HOMOLOG-RELATED"/>
    <property type="match status" value="1"/>
</dbReference>
<dbReference type="InterPro" id="IPR010730">
    <property type="entry name" value="HET"/>
</dbReference>
<evidence type="ECO:0000259" key="1">
    <source>
        <dbReference type="Pfam" id="PF06985"/>
    </source>
</evidence>
<organism evidence="2 3">
    <name type="scientific">Peltaster fructicola</name>
    <dbReference type="NCBI Taxonomy" id="286661"/>
    <lineage>
        <taxon>Eukaryota</taxon>
        <taxon>Fungi</taxon>
        <taxon>Dikarya</taxon>
        <taxon>Ascomycota</taxon>
        <taxon>Pezizomycotina</taxon>
        <taxon>Dothideomycetes</taxon>
        <taxon>Dothideomycetes incertae sedis</taxon>
        <taxon>Peltaster</taxon>
    </lineage>
</organism>
<dbReference type="Pfam" id="PF06985">
    <property type="entry name" value="HET"/>
    <property type="match status" value="1"/>
</dbReference>
<sequence length="379" mass="43742">MDSRRLLRYQYQPLTAPTQIRILRLYARSLRPADDESPMLRCDIFHTDLEDEPIYKAISYAWGDMNTQTHTTIQLGTSWCMEISDTLHTALSQFQPSNEDEYIDLWADQICIDQRFNDEKSHQVGMMGRIYEMAECVLIWLGDSEPDIAAAFAMIDQVHFTGRMSCFEADSRTAMIDSVQSHGLLVELTAGGHAQLHAGLDGARALLAKPWFLRLWALQEIVVSRAHLFCCGAHRCQLRDLRALVTLLDLKLGYRVKCPVEMIWRQYTRYHDGRRYFLHEQLHSLSRYAYQTSEPHDRVYAVLALQPPVRVSGHCDIPVDYNMPLEALLTKTTLCVINNTSLSILEGREPMDSDDLPSWVPTWRRPRRENLKNRKSLNA</sequence>
<keyword evidence="3" id="KW-1185">Reference proteome</keyword>
<dbReference type="InterPro" id="IPR052895">
    <property type="entry name" value="HetReg/Transcr_Mod"/>
</dbReference>
<dbReference type="OrthoDB" id="194358at2759"/>
<dbReference type="Proteomes" id="UP000503462">
    <property type="component" value="Chromosome 1"/>
</dbReference>
<name>A0A6H0XIZ1_9PEZI</name>
<evidence type="ECO:0000313" key="3">
    <source>
        <dbReference type="Proteomes" id="UP000503462"/>
    </source>
</evidence>
<feature type="domain" description="Heterokaryon incompatibility" evidence="1">
    <location>
        <begin position="55"/>
        <end position="220"/>
    </location>
</feature>
<protein>
    <recommendedName>
        <fullName evidence="1">Heterokaryon incompatibility domain-containing protein</fullName>
    </recommendedName>
</protein>
<dbReference type="EMBL" id="CP051139">
    <property type="protein sequence ID" value="QIW94499.1"/>
    <property type="molecule type" value="Genomic_DNA"/>
</dbReference>
<proteinExistence type="predicted"/>